<proteinExistence type="predicted"/>
<evidence type="ECO:0008006" key="2">
    <source>
        <dbReference type="Google" id="ProtNLM"/>
    </source>
</evidence>
<sequence length="36" mass="4221">MIVNVDYKRIRKGKYHMNRRDFIKTTTLAAAYSVCG</sequence>
<organism evidence="1">
    <name type="scientific">marine sediment metagenome</name>
    <dbReference type="NCBI Taxonomy" id="412755"/>
    <lineage>
        <taxon>unclassified sequences</taxon>
        <taxon>metagenomes</taxon>
        <taxon>ecological metagenomes</taxon>
    </lineage>
</organism>
<name>X1HPG9_9ZZZZ</name>
<accession>X1HPG9</accession>
<comment type="caution">
    <text evidence="1">The sequence shown here is derived from an EMBL/GenBank/DDBJ whole genome shotgun (WGS) entry which is preliminary data.</text>
</comment>
<evidence type="ECO:0000313" key="1">
    <source>
        <dbReference type="EMBL" id="GAH55729.1"/>
    </source>
</evidence>
<dbReference type="InterPro" id="IPR019546">
    <property type="entry name" value="TAT_signal_bac_arc"/>
</dbReference>
<gene>
    <name evidence="1" type="ORF">S03H2_26901</name>
</gene>
<dbReference type="AlphaFoldDB" id="X1HPG9"/>
<dbReference type="NCBIfam" id="TIGR01409">
    <property type="entry name" value="TAT_signal_seq"/>
    <property type="match status" value="1"/>
</dbReference>
<feature type="non-terminal residue" evidence="1">
    <location>
        <position position="36"/>
    </location>
</feature>
<protein>
    <recommendedName>
        <fullName evidence="2">Twin-arginine translocation signal domain-containing protein</fullName>
    </recommendedName>
</protein>
<reference evidence="1" key="1">
    <citation type="journal article" date="2014" name="Front. Microbiol.">
        <title>High frequency of phylogenetically diverse reductive dehalogenase-homologous genes in deep subseafloor sedimentary metagenomes.</title>
        <authorList>
            <person name="Kawai M."/>
            <person name="Futagami T."/>
            <person name="Toyoda A."/>
            <person name="Takaki Y."/>
            <person name="Nishi S."/>
            <person name="Hori S."/>
            <person name="Arai W."/>
            <person name="Tsubouchi T."/>
            <person name="Morono Y."/>
            <person name="Uchiyama I."/>
            <person name="Ito T."/>
            <person name="Fujiyama A."/>
            <person name="Inagaki F."/>
            <person name="Takami H."/>
        </authorList>
    </citation>
    <scope>NUCLEOTIDE SEQUENCE</scope>
    <source>
        <strain evidence="1">Expedition CK06-06</strain>
    </source>
</reference>
<dbReference type="EMBL" id="BARU01015824">
    <property type="protein sequence ID" value="GAH55729.1"/>
    <property type="molecule type" value="Genomic_DNA"/>
</dbReference>